<evidence type="ECO:0000313" key="1">
    <source>
        <dbReference type="EMBL" id="ONI37570.1"/>
    </source>
</evidence>
<organism evidence="1 2">
    <name type="scientific">Candidatus Epulonipiscium fishelsonii</name>
    <dbReference type="NCBI Taxonomy" id="77094"/>
    <lineage>
        <taxon>Bacteria</taxon>
        <taxon>Bacillati</taxon>
        <taxon>Bacillota</taxon>
        <taxon>Clostridia</taxon>
        <taxon>Lachnospirales</taxon>
        <taxon>Lachnospiraceae</taxon>
        <taxon>Candidatus Epulonipiscium</taxon>
    </lineage>
</organism>
<dbReference type="Proteomes" id="UP000188605">
    <property type="component" value="Unassembled WGS sequence"/>
</dbReference>
<protein>
    <submittedName>
        <fullName evidence="1">Uncharacterized protein</fullName>
    </submittedName>
</protein>
<sequence>MNEINKEYTYYYRDLYNEQCECPSCIKFRNNFKNKYPKVADYLEGLGIDIQFPIEIMDLSMDEFIVYYAVKGKLKEPKLILHIEEVELTMRDHETASEAYANTGMKKPFFIIEVSNIFIIIN</sequence>
<gene>
    <name evidence="1" type="ORF">AN396_12720</name>
</gene>
<dbReference type="EMBL" id="LJDB01000108">
    <property type="protein sequence ID" value="ONI37570.1"/>
    <property type="molecule type" value="Genomic_DNA"/>
</dbReference>
<keyword evidence="2" id="KW-1185">Reference proteome</keyword>
<evidence type="ECO:0000313" key="2">
    <source>
        <dbReference type="Proteomes" id="UP000188605"/>
    </source>
</evidence>
<proteinExistence type="predicted"/>
<accession>A0ACC8X6R0</accession>
<name>A0ACC8X6R0_9FIRM</name>
<comment type="caution">
    <text evidence="1">The sequence shown here is derived from an EMBL/GenBank/DDBJ whole genome shotgun (WGS) entry which is preliminary data.</text>
</comment>
<reference evidence="1" key="1">
    <citation type="submission" date="2016-08" db="EMBL/GenBank/DDBJ databases">
        <authorList>
            <person name="Ngugi D.K."/>
            <person name="Miyake S."/>
            <person name="Stingl U."/>
        </authorList>
    </citation>
    <scope>NUCLEOTIDE SEQUENCE</scope>
    <source>
        <strain evidence="1">SCG-B11WGA-EpuloA1</strain>
    </source>
</reference>